<dbReference type="InterPro" id="IPR001202">
    <property type="entry name" value="WW_dom"/>
</dbReference>
<dbReference type="Pfam" id="PF01846">
    <property type="entry name" value="FF"/>
    <property type="match status" value="3"/>
</dbReference>
<dbReference type="EMBL" id="ML119673">
    <property type="protein sequence ID" value="RPA82235.1"/>
    <property type="molecule type" value="Genomic_DNA"/>
</dbReference>
<feature type="compositionally biased region" description="Basic and acidic residues" evidence="6">
    <location>
        <begin position="591"/>
        <end position="611"/>
    </location>
</feature>
<keyword evidence="2" id="KW-0507">mRNA processing</keyword>
<feature type="compositionally biased region" description="Basic and acidic residues" evidence="6">
    <location>
        <begin position="619"/>
        <end position="695"/>
    </location>
</feature>
<keyword evidence="10" id="KW-1185">Reference proteome</keyword>
<dbReference type="InterPro" id="IPR002713">
    <property type="entry name" value="FF_domain"/>
</dbReference>
<evidence type="ECO:0000256" key="2">
    <source>
        <dbReference type="ARBA" id="ARBA00022664"/>
    </source>
</evidence>
<evidence type="ECO:0000256" key="6">
    <source>
        <dbReference type="SAM" id="MobiDB-lite"/>
    </source>
</evidence>
<organism evidence="9 10">
    <name type="scientific">Ascobolus immersus RN42</name>
    <dbReference type="NCBI Taxonomy" id="1160509"/>
    <lineage>
        <taxon>Eukaryota</taxon>
        <taxon>Fungi</taxon>
        <taxon>Dikarya</taxon>
        <taxon>Ascomycota</taxon>
        <taxon>Pezizomycotina</taxon>
        <taxon>Pezizomycetes</taxon>
        <taxon>Pezizales</taxon>
        <taxon>Ascobolaceae</taxon>
        <taxon>Ascobolus</taxon>
    </lineage>
</organism>
<dbReference type="GO" id="GO:0045292">
    <property type="term" value="P:mRNA cis splicing, via spliceosome"/>
    <property type="evidence" value="ECO:0007669"/>
    <property type="project" value="InterPro"/>
</dbReference>
<comment type="subcellular location">
    <subcellularLocation>
        <location evidence="1">Nucleus</location>
    </subcellularLocation>
</comment>
<evidence type="ECO:0000313" key="9">
    <source>
        <dbReference type="EMBL" id="RPA82235.1"/>
    </source>
</evidence>
<keyword evidence="4" id="KW-0508">mRNA splicing</keyword>
<dbReference type="Proteomes" id="UP000275078">
    <property type="component" value="Unassembled WGS sequence"/>
</dbReference>
<dbReference type="InterPro" id="IPR036517">
    <property type="entry name" value="FF_domain_sf"/>
</dbReference>
<sequence>MNSQWQEARNSDGRPYYYNSVTKETQWTKPEELMTPEEKMYEASLKMSNWAETFTGEGKKYWYHKETKESSWTMPEEITRAMEAAKNAMQGSTIVAGPAGALTQYNPNQLDPLSHNVEENVTKHNYAAERDSGPHYNTQDEAEAAFMKMLKKNGVGYDWTWDKTMRAVIKEPQYRAIRDPKDRKAAFEKYARELREQEQEKAKDRLAKLRADFTTMLRRHGEIKHYTRWKTALPMIQGEAVFRSAADDSERRQLFEEYIAELRKKKDEDDNVNRKEAIAELTKVMKSLILEPYTQWHDAQKILETDRARGSETKYENLTKLDILNTFENHIKNLERNFNDEKQRTKNTKFRKERKNREAFWRLLEELRDAGKIRTKTRWMDIHPLIENDPRYQNILGQAGSNPLELFWDMMEEVEREMRTKRNLALDVLDENKTTVSETTTLEEFASILQTDNRTAGFDNDTVLAIFDKLKEKINKRVDEDRHALERQQRRRIENLRSAIKHLDKPPVEITDTWEQVRSRLENLEEFKALETEDLRRVAFDKHIRRLKEKQDEKRDRRDRDKDREKDRDARGVGRDDRSSRNGSYYHKSVRSPEIDAYENDRKRAERERQYRASSMSLRDPERDPRDREPRDRDRDRERERERERDRDPRDRERERRRTPDRRDRDRSRDRHRDRDRERDSSRHSSHRERDRYERAPSQATSIYDRERREREEERERQFRSRRYDDDRGSKRRMRGMSVESEEGRKDKRARHTEPVPAAIDRPTTYSPPPFQGSEHVLAILNSKNKAKPAAAAPAKPATPVTPAPASVTPATPATEKPTTPAAPTAKSKDGDESEEGEIAE</sequence>
<feature type="compositionally biased region" description="Acidic residues" evidence="6">
    <location>
        <begin position="832"/>
        <end position="841"/>
    </location>
</feature>
<keyword evidence="3" id="KW-0677">Repeat</keyword>
<dbReference type="InterPro" id="IPR036020">
    <property type="entry name" value="WW_dom_sf"/>
</dbReference>
<evidence type="ECO:0000256" key="1">
    <source>
        <dbReference type="ARBA" id="ARBA00004123"/>
    </source>
</evidence>
<evidence type="ECO:0000259" key="7">
    <source>
        <dbReference type="PROSITE" id="PS50020"/>
    </source>
</evidence>
<accession>A0A3N4I843</accession>
<dbReference type="Pfam" id="PF25432">
    <property type="entry name" value="FF_PRPF40A"/>
    <property type="match status" value="1"/>
</dbReference>
<evidence type="ECO:0000256" key="5">
    <source>
        <dbReference type="ARBA" id="ARBA00023242"/>
    </source>
</evidence>
<dbReference type="GO" id="GO:0003723">
    <property type="term" value="F:RNA binding"/>
    <property type="evidence" value="ECO:0007669"/>
    <property type="project" value="TreeGrafter"/>
</dbReference>
<evidence type="ECO:0000256" key="4">
    <source>
        <dbReference type="ARBA" id="ARBA00023187"/>
    </source>
</evidence>
<dbReference type="SMART" id="SM00456">
    <property type="entry name" value="WW"/>
    <property type="match status" value="2"/>
</dbReference>
<evidence type="ECO:0000259" key="8">
    <source>
        <dbReference type="PROSITE" id="PS51676"/>
    </source>
</evidence>
<dbReference type="InterPro" id="IPR039726">
    <property type="entry name" value="Prp40-like"/>
</dbReference>
<feature type="domain" description="WW" evidence="7">
    <location>
        <begin position="1"/>
        <end position="32"/>
    </location>
</feature>
<reference evidence="9 10" key="1">
    <citation type="journal article" date="2018" name="Nat. Ecol. Evol.">
        <title>Pezizomycetes genomes reveal the molecular basis of ectomycorrhizal truffle lifestyle.</title>
        <authorList>
            <person name="Murat C."/>
            <person name="Payen T."/>
            <person name="Noel B."/>
            <person name="Kuo A."/>
            <person name="Morin E."/>
            <person name="Chen J."/>
            <person name="Kohler A."/>
            <person name="Krizsan K."/>
            <person name="Balestrini R."/>
            <person name="Da Silva C."/>
            <person name="Montanini B."/>
            <person name="Hainaut M."/>
            <person name="Levati E."/>
            <person name="Barry K.W."/>
            <person name="Belfiori B."/>
            <person name="Cichocki N."/>
            <person name="Clum A."/>
            <person name="Dockter R.B."/>
            <person name="Fauchery L."/>
            <person name="Guy J."/>
            <person name="Iotti M."/>
            <person name="Le Tacon F."/>
            <person name="Lindquist E.A."/>
            <person name="Lipzen A."/>
            <person name="Malagnac F."/>
            <person name="Mello A."/>
            <person name="Molinier V."/>
            <person name="Miyauchi S."/>
            <person name="Poulain J."/>
            <person name="Riccioni C."/>
            <person name="Rubini A."/>
            <person name="Sitrit Y."/>
            <person name="Splivallo R."/>
            <person name="Traeger S."/>
            <person name="Wang M."/>
            <person name="Zifcakova L."/>
            <person name="Wipf D."/>
            <person name="Zambonelli A."/>
            <person name="Paolocci F."/>
            <person name="Nowrousian M."/>
            <person name="Ottonello S."/>
            <person name="Baldrian P."/>
            <person name="Spatafora J.W."/>
            <person name="Henrissat B."/>
            <person name="Nagy L.G."/>
            <person name="Aury J.M."/>
            <person name="Wincker P."/>
            <person name="Grigoriev I.V."/>
            <person name="Bonfante P."/>
            <person name="Martin F.M."/>
        </authorList>
    </citation>
    <scope>NUCLEOTIDE SEQUENCE [LARGE SCALE GENOMIC DNA]</scope>
    <source>
        <strain evidence="9 10">RN42</strain>
    </source>
</reference>
<dbReference type="PROSITE" id="PS50020">
    <property type="entry name" value="WW_DOMAIN_2"/>
    <property type="match status" value="2"/>
</dbReference>
<dbReference type="FunFam" id="1.10.10.440:FF:000013">
    <property type="entry name" value="pre-mRNA-processing protein 40A isoform X1"/>
    <property type="match status" value="1"/>
</dbReference>
<dbReference type="PROSITE" id="PS51676">
    <property type="entry name" value="FF"/>
    <property type="match status" value="3"/>
</dbReference>
<dbReference type="PANTHER" id="PTHR11864:SF0">
    <property type="entry name" value="PRP40 PRE-MRNA PROCESSING FACTOR 40 HOMOLOG A (YEAST)"/>
    <property type="match status" value="1"/>
</dbReference>
<dbReference type="PANTHER" id="PTHR11864">
    <property type="entry name" value="PRE-MRNA-PROCESSING PROTEIN PRP40"/>
    <property type="match status" value="1"/>
</dbReference>
<dbReference type="Pfam" id="PF00397">
    <property type="entry name" value="WW"/>
    <property type="match status" value="1"/>
</dbReference>
<dbReference type="STRING" id="1160509.A0A3N4I843"/>
<dbReference type="FunFam" id="1.10.10.440:FF:000033">
    <property type="entry name" value="Formin binding protein (FNB3)"/>
    <property type="match status" value="1"/>
</dbReference>
<feature type="compositionally biased region" description="Low complexity" evidence="6">
    <location>
        <begin position="788"/>
        <end position="826"/>
    </location>
</feature>
<dbReference type="CDD" id="cd00201">
    <property type="entry name" value="WW"/>
    <property type="match status" value="2"/>
</dbReference>
<dbReference type="GO" id="GO:0005685">
    <property type="term" value="C:U1 snRNP"/>
    <property type="evidence" value="ECO:0007669"/>
    <property type="project" value="TreeGrafter"/>
</dbReference>
<feature type="compositionally biased region" description="Basic and acidic residues" evidence="6">
    <location>
        <begin position="704"/>
        <end position="729"/>
    </location>
</feature>
<dbReference type="OrthoDB" id="187617at2759"/>
<dbReference type="Gene3D" id="2.20.70.10">
    <property type="match status" value="2"/>
</dbReference>
<gene>
    <name evidence="9" type="ORF">BJ508DRAFT_414276</name>
</gene>
<feature type="region of interest" description="Disordered" evidence="6">
    <location>
        <begin position="549"/>
        <end position="773"/>
    </location>
</feature>
<dbReference type="SUPFAM" id="SSF51045">
    <property type="entry name" value="WW domain"/>
    <property type="match status" value="2"/>
</dbReference>
<dbReference type="SMART" id="SM00441">
    <property type="entry name" value="FF"/>
    <property type="match status" value="5"/>
</dbReference>
<dbReference type="Gene3D" id="1.10.10.440">
    <property type="entry name" value="FF domain"/>
    <property type="match status" value="5"/>
</dbReference>
<feature type="region of interest" description="Disordered" evidence="6">
    <location>
        <begin position="785"/>
        <end position="841"/>
    </location>
</feature>
<feature type="domain" description="FF" evidence="8">
    <location>
        <begin position="139"/>
        <end position="193"/>
    </location>
</feature>
<name>A0A3N4I843_ASCIM</name>
<evidence type="ECO:0000256" key="3">
    <source>
        <dbReference type="ARBA" id="ARBA00022737"/>
    </source>
</evidence>
<proteinExistence type="predicted"/>
<feature type="domain" description="FF" evidence="8">
    <location>
        <begin position="352"/>
        <end position="413"/>
    </location>
</feature>
<feature type="domain" description="WW" evidence="7">
    <location>
        <begin position="48"/>
        <end position="77"/>
    </location>
</feature>
<feature type="compositionally biased region" description="Basic and acidic residues" evidence="6">
    <location>
        <begin position="549"/>
        <end position="580"/>
    </location>
</feature>
<feature type="domain" description="FF" evidence="8">
    <location>
        <begin position="205"/>
        <end position="261"/>
    </location>
</feature>
<dbReference type="PROSITE" id="PS01159">
    <property type="entry name" value="WW_DOMAIN_1"/>
    <property type="match status" value="2"/>
</dbReference>
<keyword evidence="5" id="KW-0539">Nucleus</keyword>
<evidence type="ECO:0000313" key="10">
    <source>
        <dbReference type="Proteomes" id="UP000275078"/>
    </source>
</evidence>
<evidence type="ECO:0008006" key="11">
    <source>
        <dbReference type="Google" id="ProtNLM"/>
    </source>
</evidence>
<dbReference type="AlphaFoldDB" id="A0A3N4I843"/>
<dbReference type="SUPFAM" id="SSF81698">
    <property type="entry name" value="FF domain"/>
    <property type="match status" value="5"/>
</dbReference>
<protein>
    <recommendedName>
        <fullName evidence="11">Formin binding protein</fullName>
    </recommendedName>
</protein>
<dbReference type="GO" id="GO:0071004">
    <property type="term" value="C:U2-type prespliceosome"/>
    <property type="evidence" value="ECO:0007669"/>
    <property type="project" value="TreeGrafter"/>
</dbReference>